<dbReference type="GO" id="GO:0008654">
    <property type="term" value="P:phospholipid biosynthetic process"/>
    <property type="evidence" value="ECO:0007669"/>
    <property type="project" value="InterPro"/>
</dbReference>
<dbReference type="Proteomes" id="UP000006048">
    <property type="component" value="Chromosome"/>
</dbReference>
<dbReference type="NCBIfam" id="TIGR00147">
    <property type="entry name" value="YegS/Rv2252/BmrU family lipid kinase"/>
    <property type="match status" value="1"/>
</dbReference>
<dbReference type="InterPro" id="IPR001206">
    <property type="entry name" value="Diacylglycerol_kinase_cat_dom"/>
</dbReference>
<accession>I4B5J4</accession>
<protein>
    <recommendedName>
        <fullName evidence="5">DAGKc domain-containing protein</fullName>
    </recommendedName>
</protein>
<keyword evidence="4" id="KW-0067">ATP-binding</keyword>
<dbReference type="HOGENOM" id="CLU_045532_0_0_12"/>
<evidence type="ECO:0000313" key="6">
    <source>
        <dbReference type="EMBL" id="AFM12551.1"/>
    </source>
</evidence>
<dbReference type="OrthoDB" id="9786026at2"/>
<organism evidence="6 7">
    <name type="scientific">Turneriella parva (strain ATCC BAA-1111 / DSM 21527 / NCTC 11395 / H)</name>
    <name type="common">Leptospira parva</name>
    <dbReference type="NCBI Taxonomy" id="869212"/>
    <lineage>
        <taxon>Bacteria</taxon>
        <taxon>Pseudomonadati</taxon>
        <taxon>Spirochaetota</taxon>
        <taxon>Spirochaetia</taxon>
        <taxon>Leptospirales</taxon>
        <taxon>Leptospiraceae</taxon>
        <taxon>Turneriella</taxon>
    </lineage>
</organism>
<dbReference type="Pfam" id="PF19279">
    <property type="entry name" value="YegS_C"/>
    <property type="match status" value="1"/>
</dbReference>
<keyword evidence="1" id="KW-0808">Transferase</keyword>
<keyword evidence="7" id="KW-1185">Reference proteome</keyword>
<dbReference type="PANTHER" id="PTHR12358:SF54">
    <property type="entry name" value="SPHINGOSINE KINASE RELATED PROTEIN"/>
    <property type="match status" value="1"/>
</dbReference>
<keyword evidence="3" id="KW-0418">Kinase</keyword>
<dbReference type="STRING" id="869212.Turpa_1904"/>
<dbReference type="EMBL" id="CP002959">
    <property type="protein sequence ID" value="AFM12551.1"/>
    <property type="molecule type" value="Genomic_DNA"/>
</dbReference>
<dbReference type="GO" id="GO:0005524">
    <property type="term" value="F:ATP binding"/>
    <property type="evidence" value="ECO:0007669"/>
    <property type="project" value="UniProtKB-KW"/>
</dbReference>
<reference evidence="6 7" key="1">
    <citation type="submission" date="2012-06" db="EMBL/GenBank/DDBJ databases">
        <title>The complete chromosome of genome of Turneriella parva DSM 21527.</title>
        <authorList>
            <consortium name="US DOE Joint Genome Institute (JGI-PGF)"/>
            <person name="Lucas S."/>
            <person name="Han J."/>
            <person name="Lapidus A."/>
            <person name="Bruce D."/>
            <person name="Goodwin L."/>
            <person name="Pitluck S."/>
            <person name="Peters L."/>
            <person name="Kyrpides N."/>
            <person name="Mavromatis K."/>
            <person name="Ivanova N."/>
            <person name="Mikhailova N."/>
            <person name="Chertkov O."/>
            <person name="Detter J.C."/>
            <person name="Tapia R."/>
            <person name="Han C."/>
            <person name="Land M."/>
            <person name="Hauser L."/>
            <person name="Markowitz V."/>
            <person name="Cheng J.-F."/>
            <person name="Hugenholtz P."/>
            <person name="Woyke T."/>
            <person name="Wu D."/>
            <person name="Gronow S."/>
            <person name="Wellnitz S."/>
            <person name="Brambilla E."/>
            <person name="Klenk H.-P."/>
            <person name="Eisen J.A."/>
        </authorList>
    </citation>
    <scope>NUCLEOTIDE SEQUENCE [LARGE SCALE GENOMIC DNA]</scope>
    <source>
        <strain evidence="7">ATCC BAA-1111 / DSM 21527 / NCTC 11395 / H</strain>
    </source>
</reference>
<dbReference type="KEGG" id="tpx:Turpa_1904"/>
<dbReference type="AlphaFoldDB" id="I4B5J4"/>
<dbReference type="GO" id="GO:0016301">
    <property type="term" value="F:kinase activity"/>
    <property type="evidence" value="ECO:0007669"/>
    <property type="project" value="UniProtKB-KW"/>
</dbReference>
<proteinExistence type="predicted"/>
<keyword evidence="2" id="KW-0547">Nucleotide-binding</keyword>
<dbReference type="InterPro" id="IPR050187">
    <property type="entry name" value="Lipid_Phosphate_FormReg"/>
</dbReference>
<dbReference type="Gene3D" id="2.60.200.40">
    <property type="match status" value="1"/>
</dbReference>
<dbReference type="PANTHER" id="PTHR12358">
    <property type="entry name" value="SPHINGOSINE KINASE"/>
    <property type="match status" value="1"/>
</dbReference>
<dbReference type="SMART" id="SM00046">
    <property type="entry name" value="DAGKc"/>
    <property type="match status" value="1"/>
</dbReference>
<dbReference type="Gene3D" id="3.40.50.10330">
    <property type="entry name" value="Probable inorganic polyphosphate/atp-NAD kinase, domain 1"/>
    <property type="match status" value="1"/>
</dbReference>
<evidence type="ECO:0000256" key="2">
    <source>
        <dbReference type="ARBA" id="ARBA00022741"/>
    </source>
</evidence>
<gene>
    <name evidence="6" type="ordered locus">Turpa_1904</name>
</gene>
<evidence type="ECO:0000256" key="3">
    <source>
        <dbReference type="ARBA" id="ARBA00022777"/>
    </source>
</evidence>
<feature type="domain" description="DAGKc" evidence="5">
    <location>
        <begin position="6"/>
        <end position="146"/>
    </location>
</feature>
<dbReference type="RefSeq" id="WP_014803060.1">
    <property type="nucleotide sequence ID" value="NC_018020.1"/>
</dbReference>
<dbReference type="SUPFAM" id="SSF111331">
    <property type="entry name" value="NAD kinase/diacylglycerol kinase-like"/>
    <property type="match status" value="1"/>
</dbReference>
<evidence type="ECO:0000256" key="4">
    <source>
        <dbReference type="ARBA" id="ARBA00022840"/>
    </source>
</evidence>
<dbReference type="InterPro" id="IPR016064">
    <property type="entry name" value="NAD/diacylglycerol_kinase_sf"/>
</dbReference>
<dbReference type="InterPro" id="IPR017438">
    <property type="entry name" value="ATP-NAD_kinase_N"/>
</dbReference>
<dbReference type="InterPro" id="IPR045540">
    <property type="entry name" value="YegS/DAGK_C"/>
</dbReference>
<dbReference type="Pfam" id="PF00781">
    <property type="entry name" value="DAGK_cat"/>
    <property type="match status" value="1"/>
</dbReference>
<name>I4B5J4_TURPD</name>
<dbReference type="InterPro" id="IPR005218">
    <property type="entry name" value="Diacylglycerol/lipid_kinase"/>
</dbReference>
<evidence type="ECO:0000259" key="5">
    <source>
        <dbReference type="PROSITE" id="PS50146"/>
    </source>
</evidence>
<evidence type="ECO:0000313" key="7">
    <source>
        <dbReference type="Proteomes" id="UP000006048"/>
    </source>
</evidence>
<sequence length="321" mass="34407">MAARKQRSEPAVFIVNPQAGGGKSEKQLKQLLEEIASIYGNAKIQYTERKEHATELSRAAVKAGAELVVAVGGDGTISEVAAGFFDANGKALKPLKQAPALGILPAGSGSDYAKTLGIPRSSAIALQILQTKKTRTVDAGLIDFVGNNGKKTKRVFINIADVGIGGEVVEILERQGKKMGAFLSYQIATLRGLIGYKNKNLEIVLDKKQKFDGEYNGIVVALGKYFGSGMKIAPDAECDDGLFDVVMLGQMSKLEMVAKMQKLRKGTHIYEKNINVYRAKHVSIRSASRALIDSDGEMPGECPAEFTILPAAIKVVVPPTN</sequence>
<dbReference type="PROSITE" id="PS50146">
    <property type="entry name" value="DAGK"/>
    <property type="match status" value="1"/>
</dbReference>
<evidence type="ECO:0000256" key="1">
    <source>
        <dbReference type="ARBA" id="ARBA00022679"/>
    </source>
</evidence>